<reference evidence="13" key="1">
    <citation type="submission" date="2021-01" db="UniProtKB">
        <authorList>
            <consortium name="EnsemblMetazoa"/>
        </authorList>
    </citation>
    <scope>IDENTIFICATION</scope>
</reference>
<dbReference type="GO" id="GO:0005886">
    <property type="term" value="C:plasma membrane"/>
    <property type="evidence" value="ECO:0007669"/>
    <property type="project" value="UniProtKB-SubCell"/>
</dbReference>
<keyword evidence="11 12" id="KW-0407">Ion channel</keyword>
<evidence type="ECO:0000256" key="4">
    <source>
        <dbReference type="ARBA" id="ARBA00022475"/>
    </source>
</evidence>
<dbReference type="GO" id="GO:0034220">
    <property type="term" value="P:monoatomic ion transmembrane transport"/>
    <property type="evidence" value="ECO:0007669"/>
    <property type="project" value="UniProtKB-KW"/>
</dbReference>
<gene>
    <name evidence="12" type="primary">inx</name>
</gene>
<evidence type="ECO:0000256" key="11">
    <source>
        <dbReference type="ARBA" id="ARBA00023303"/>
    </source>
</evidence>
<dbReference type="AlphaFoldDB" id="A0A7M7J6E2"/>
<evidence type="ECO:0000256" key="7">
    <source>
        <dbReference type="ARBA" id="ARBA00022949"/>
    </source>
</evidence>
<evidence type="ECO:0000256" key="8">
    <source>
        <dbReference type="ARBA" id="ARBA00022989"/>
    </source>
</evidence>
<accession>A0A7M7J6E2</accession>
<keyword evidence="6" id="KW-0303">Gap junction</keyword>
<sequence>MATINTMLDLLVQPMYNAIRGAPLRTNNVVAKLHYKVTASVLVIVGFLVTSVEHFGNAIDCVQNPELIPSNVLHTYCWLHATFTLPEATDTAYPGVYKGANVNRSKVIYHKYYQWVCLVLIMQSFFFYLPRYIWRLHDRGFFEQLCSTDDSNILTKYFVTHKGTHAYIAFYFHFTESLFLLNLVCQIALTNILLDYQFVPLGVMVLMQPRTLLKVFPRLAKCTFHLYGVSGDVQRQDALCLLGQNVFNEKIFLFLWFWYIILLILSVSVTIWRLGTLFSRRLRVVRLMAYFNSKERYMLDRICYTLNFSDWYVLTTVSKNISPIACRNLYIALYTELSKPEKRYRFDGASNGSVETTALA</sequence>
<evidence type="ECO:0000256" key="5">
    <source>
        <dbReference type="ARBA" id="ARBA00022692"/>
    </source>
</evidence>
<evidence type="ECO:0000256" key="10">
    <source>
        <dbReference type="ARBA" id="ARBA00023136"/>
    </source>
</evidence>
<dbReference type="PRINTS" id="PR01262">
    <property type="entry name" value="INNEXIN"/>
</dbReference>
<dbReference type="InParanoid" id="A0A7M7J6E2"/>
<dbReference type="OrthoDB" id="6496305at2759"/>
<dbReference type="OMA" id="THAYIAF"/>
<keyword evidence="10 12" id="KW-0472">Membrane</keyword>
<evidence type="ECO:0000313" key="14">
    <source>
        <dbReference type="Proteomes" id="UP000594260"/>
    </source>
</evidence>
<comment type="subcellular location">
    <subcellularLocation>
        <location evidence="1">Cell junction</location>
        <location evidence="1">Gap junction</location>
    </subcellularLocation>
    <subcellularLocation>
        <location evidence="2 12">Cell membrane</location>
        <topology evidence="2 12">Multi-pass membrane protein</topology>
    </subcellularLocation>
</comment>
<dbReference type="GO" id="GO:0005921">
    <property type="term" value="C:gap junction"/>
    <property type="evidence" value="ECO:0007669"/>
    <property type="project" value="UniProtKB-SubCell"/>
</dbReference>
<dbReference type="GO" id="GO:0005243">
    <property type="term" value="F:gap junction channel activity"/>
    <property type="evidence" value="ECO:0007669"/>
    <property type="project" value="TreeGrafter"/>
</dbReference>
<name>A0A7M7J6E2_VARDE</name>
<feature type="transmembrane region" description="Helical" evidence="12">
    <location>
        <begin position="112"/>
        <end position="129"/>
    </location>
</feature>
<dbReference type="Proteomes" id="UP000594260">
    <property type="component" value="Unplaced"/>
</dbReference>
<dbReference type="InterPro" id="IPR000990">
    <property type="entry name" value="Innexin"/>
</dbReference>
<evidence type="ECO:0000256" key="1">
    <source>
        <dbReference type="ARBA" id="ARBA00004610"/>
    </source>
</evidence>
<evidence type="ECO:0000313" key="13">
    <source>
        <dbReference type="EnsemblMetazoa" id="XP_022647488"/>
    </source>
</evidence>
<feature type="transmembrane region" description="Helical" evidence="12">
    <location>
        <begin position="251"/>
        <end position="274"/>
    </location>
</feature>
<keyword evidence="7" id="KW-0965">Cell junction</keyword>
<evidence type="ECO:0000256" key="2">
    <source>
        <dbReference type="ARBA" id="ARBA00004651"/>
    </source>
</evidence>
<keyword evidence="9 12" id="KW-0406">Ion transport</keyword>
<comment type="function">
    <text evidence="12">Structural component of the gap junctions.</text>
</comment>
<keyword evidence="3 12" id="KW-0813">Transport</keyword>
<keyword evidence="14" id="KW-1185">Reference proteome</keyword>
<comment type="caution">
    <text evidence="12">Lacks conserved residue(s) required for the propagation of feature annotation.</text>
</comment>
<evidence type="ECO:0000256" key="6">
    <source>
        <dbReference type="ARBA" id="ARBA00022868"/>
    </source>
</evidence>
<comment type="similarity">
    <text evidence="12">Belongs to the pannexin family.</text>
</comment>
<keyword evidence="4" id="KW-1003">Cell membrane</keyword>
<evidence type="ECO:0000256" key="3">
    <source>
        <dbReference type="ARBA" id="ARBA00022448"/>
    </source>
</evidence>
<evidence type="ECO:0000256" key="12">
    <source>
        <dbReference type="RuleBase" id="RU010713"/>
    </source>
</evidence>
<dbReference type="EnsemblMetazoa" id="XM_022791753">
    <property type="protein sequence ID" value="XP_022647488"/>
    <property type="gene ID" value="LOC111244527"/>
</dbReference>
<dbReference type="PROSITE" id="PS51013">
    <property type="entry name" value="PANNEXIN"/>
    <property type="match status" value="1"/>
</dbReference>
<dbReference type="PANTHER" id="PTHR11893:SF36">
    <property type="entry name" value="INNEXIN-5"/>
    <property type="match status" value="1"/>
</dbReference>
<keyword evidence="5 12" id="KW-0812">Transmembrane</keyword>
<evidence type="ECO:0000256" key="9">
    <source>
        <dbReference type="ARBA" id="ARBA00023065"/>
    </source>
</evidence>
<dbReference type="GO" id="GO:0007602">
    <property type="term" value="P:phototransduction"/>
    <property type="evidence" value="ECO:0007669"/>
    <property type="project" value="TreeGrafter"/>
</dbReference>
<proteinExistence type="inferred from homology"/>
<organism evidence="13 14">
    <name type="scientific">Varroa destructor</name>
    <name type="common">Honeybee mite</name>
    <dbReference type="NCBI Taxonomy" id="109461"/>
    <lineage>
        <taxon>Eukaryota</taxon>
        <taxon>Metazoa</taxon>
        <taxon>Ecdysozoa</taxon>
        <taxon>Arthropoda</taxon>
        <taxon>Chelicerata</taxon>
        <taxon>Arachnida</taxon>
        <taxon>Acari</taxon>
        <taxon>Parasitiformes</taxon>
        <taxon>Mesostigmata</taxon>
        <taxon>Gamasina</taxon>
        <taxon>Dermanyssoidea</taxon>
        <taxon>Varroidae</taxon>
        <taxon>Varroa</taxon>
    </lineage>
</organism>
<keyword evidence="8 12" id="KW-1133">Transmembrane helix</keyword>
<protein>
    <recommendedName>
        <fullName evidence="12">Innexin</fullName>
    </recommendedName>
</protein>
<dbReference type="Pfam" id="PF00876">
    <property type="entry name" value="Innexin"/>
    <property type="match status" value="1"/>
</dbReference>
<dbReference type="PANTHER" id="PTHR11893">
    <property type="entry name" value="INNEXIN"/>
    <property type="match status" value="1"/>
</dbReference>
<feature type="transmembrane region" description="Helical" evidence="12">
    <location>
        <begin position="178"/>
        <end position="199"/>
    </location>
</feature>